<dbReference type="Proteomes" id="UP001500897">
    <property type="component" value="Unassembled WGS sequence"/>
</dbReference>
<reference evidence="2 3" key="1">
    <citation type="journal article" date="2019" name="Int. J. Syst. Evol. Microbiol.">
        <title>The Global Catalogue of Microorganisms (GCM) 10K type strain sequencing project: providing services to taxonomists for standard genome sequencing and annotation.</title>
        <authorList>
            <consortium name="The Broad Institute Genomics Platform"/>
            <consortium name="The Broad Institute Genome Sequencing Center for Infectious Disease"/>
            <person name="Wu L."/>
            <person name="Ma J."/>
        </authorList>
    </citation>
    <scope>NUCLEOTIDE SEQUENCE [LARGE SCALE GENOMIC DNA]</scope>
    <source>
        <strain evidence="2 3">JCM 14559</strain>
    </source>
</reference>
<protein>
    <submittedName>
        <fullName evidence="2">Uncharacterized protein</fullName>
    </submittedName>
</protein>
<name>A0ABN2XPF4_9ACTN</name>
<dbReference type="EMBL" id="BAAANS010000048">
    <property type="protein sequence ID" value="GAA2114299.1"/>
    <property type="molecule type" value="Genomic_DNA"/>
</dbReference>
<evidence type="ECO:0000313" key="2">
    <source>
        <dbReference type="EMBL" id="GAA2114299.1"/>
    </source>
</evidence>
<feature type="region of interest" description="Disordered" evidence="1">
    <location>
        <begin position="1"/>
        <end position="32"/>
    </location>
</feature>
<proteinExistence type="predicted"/>
<comment type="caution">
    <text evidence="2">The sequence shown here is derived from an EMBL/GenBank/DDBJ whole genome shotgun (WGS) entry which is preliminary data.</text>
</comment>
<gene>
    <name evidence="2" type="ORF">GCM10009759_58480</name>
</gene>
<organism evidence="2 3">
    <name type="scientific">Kitasatospora saccharophila</name>
    <dbReference type="NCBI Taxonomy" id="407973"/>
    <lineage>
        <taxon>Bacteria</taxon>
        <taxon>Bacillati</taxon>
        <taxon>Actinomycetota</taxon>
        <taxon>Actinomycetes</taxon>
        <taxon>Kitasatosporales</taxon>
        <taxon>Streptomycetaceae</taxon>
        <taxon>Kitasatospora</taxon>
    </lineage>
</organism>
<keyword evidence="3" id="KW-1185">Reference proteome</keyword>
<evidence type="ECO:0000313" key="3">
    <source>
        <dbReference type="Proteomes" id="UP001500897"/>
    </source>
</evidence>
<dbReference type="RefSeq" id="WP_344556336.1">
    <property type="nucleotide sequence ID" value="NZ_BAAANS010000048.1"/>
</dbReference>
<feature type="compositionally biased region" description="Basic and acidic residues" evidence="1">
    <location>
        <begin position="1"/>
        <end position="15"/>
    </location>
</feature>
<evidence type="ECO:0000256" key="1">
    <source>
        <dbReference type="SAM" id="MobiDB-lite"/>
    </source>
</evidence>
<accession>A0ABN2XPF4</accession>
<sequence>MLFRRRAADPARRPTPEQIAARTDGDDQEWPSPAMLVPSVIGLALVPALSRAAATAVPRLAGGAAGALVTAQFTGRAVGTSVLHGTADTPPWWTVGCLLPAALLAGTTLPSRPLLPQDAEPAPPVVPH</sequence>